<reference evidence="1" key="1">
    <citation type="submission" date="2022-02" db="EMBL/GenBank/DDBJ databases">
        <title>Plant Genome Project.</title>
        <authorList>
            <person name="Zhang R.-G."/>
        </authorList>
    </citation>
    <scope>NUCLEOTIDE SEQUENCE</scope>
    <source>
        <strain evidence="1">AT1</strain>
    </source>
</reference>
<gene>
    <name evidence="1" type="ORF">RHMOL_Rhmol03G0107600</name>
</gene>
<evidence type="ECO:0000313" key="2">
    <source>
        <dbReference type="Proteomes" id="UP001062846"/>
    </source>
</evidence>
<organism evidence="1 2">
    <name type="scientific">Rhododendron molle</name>
    <name type="common">Chinese azalea</name>
    <name type="synonym">Azalea mollis</name>
    <dbReference type="NCBI Taxonomy" id="49168"/>
    <lineage>
        <taxon>Eukaryota</taxon>
        <taxon>Viridiplantae</taxon>
        <taxon>Streptophyta</taxon>
        <taxon>Embryophyta</taxon>
        <taxon>Tracheophyta</taxon>
        <taxon>Spermatophyta</taxon>
        <taxon>Magnoliopsida</taxon>
        <taxon>eudicotyledons</taxon>
        <taxon>Gunneridae</taxon>
        <taxon>Pentapetalae</taxon>
        <taxon>asterids</taxon>
        <taxon>Ericales</taxon>
        <taxon>Ericaceae</taxon>
        <taxon>Ericoideae</taxon>
        <taxon>Rhodoreae</taxon>
        <taxon>Rhododendron</taxon>
    </lineage>
</organism>
<comment type="caution">
    <text evidence="1">The sequence shown here is derived from an EMBL/GenBank/DDBJ whole genome shotgun (WGS) entry which is preliminary data.</text>
</comment>
<accession>A0ACC0PDX2</accession>
<dbReference type="Proteomes" id="UP001062846">
    <property type="component" value="Chromosome 3"/>
</dbReference>
<sequence>MSEIRAKWKALGDKAKQKYIEKAKLSSEAYKEKKVKVNPQEDSKETFITRTQLKTACDIIRNLEPQQVESVKAMGFGAKDFISPCACRPSPRLVQWGDEETRDRIHWLDQSSSRKLKIIVEDGVGKRQRVVDQGKEIGQNIPIERFEGIEELNGILKKLASIMETMDVRGKKTSENSLAAKINMEQDMKEPKIKPSSKRSRKMATNIGDIMSSTATPTIGMNKRQKKCQQEMPRTRLKGSQPVKKNVNEKPTMEYQQEMESQPMKKNANESYALNGGITSRTWVKYYGGSSRYIGFLESVERVYIPINENNSHWFKCVVNFKDANVYVLDSLPSLSKRKVQNEKVLRVLEYLDDVIQHLGNNGCVIKAHKLPIKRLKWLPVQESGSDDCGVHTAKYYDLEQFNEEEAAKLRFISEEGRNNLILDLILCGENEIRNEVIRKAQERYRNTRRII</sequence>
<proteinExistence type="predicted"/>
<dbReference type="EMBL" id="CM046390">
    <property type="protein sequence ID" value="KAI8563384.1"/>
    <property type="molecule type" value="Genomic_DNA"/>
</dbReference>
<evidence type="ECO:0000313" key="1">
    <source>
        <dbReference type="EMBL" id="KAI8563384.1"/>
    </source>
</evidence>
<name>A0ACC0PDX2_RHOML</name>
<protein>
    <submittedName>
        <fullName evidence="1">Uncharacterized protein</fullName>
    </submittedName>
</protein>
<keyword evidence="2" id="KW-1185">Reference proteome</keyword>